<evidence type="ECO:0008006" key="4">
    <source>
        <dbReference type="Google" id="ProtNLM"/>
    </source>
</evidence>
<dbReference type="OrthoDB" id="7063662at2"/>
<accession>A0A1M4XCS8</accession>
<dbReference type="STRING" id="213588.SAMN02745204_01401"/>
<feature type="chain" id="PRO_5012702644" description="Lipoprotein" evidence="1">
    <location>
        <begin position="23"/>
        <end position="114"/>
    </location>
</feature>
<dbReference type="AlphaFoldDB" id="A0A1M4XCS8"/>
<keyword evidence="1" id="KW-0732">Signal</keyword>
<evidence type="ECO:0000313" key="2">
    <source>
        <dbReference type="EMBL" id="SHE91347.1"/>
    </source>
</evidence>
<reference evidence="3" key="1">
    <citation type="submission" date="2016-11" db="EMBL/GenBank/DDBJ databases">
        <authorList>
            <person name="Varghese N."/>
            <person name="Submissions S."/>
        </authorList>
    </citation>
    <scope>NUCLEOTIDE SEQUENCE [LARGE SCALE GENOMIC DNA]</scope>
    <source>
        <strain evidence="3">DSM 14834</strain>
    </source>
</reference>
<dbReference type="Proteomes" id="UP000242857">
    <property type="component" value="Unassembled WGS sequence"/>
</dbReference>
<organism evidence="2 3">
    <name type="scientific">Thermomonas hydrothermalis</name>
    <dbReference type="NCBI Taxonomy" id="213588"/>
    <lineage>
        <taxon>Bacteria</taxon>
        <taxon>Pseudomonadati</taxon>
        <taxon>Pseudomonadota</taxon>
        <taxon>Gammaproteobacteria</taxon>
        <taxon>Lysobacterales</taxon>
        <taxon>Lysobacteraceae</taxon>
        <taxon>Thermomonas</taxon>
    </lineage>
</organism>
<dbReference type="RefSeq" id="WP_072755895.1">
    <property type="nucleotide sequence ID" value="NZ_FQUK01000020.1"/>
</dbReference>
<proteinExistence type="predicted"/>
<evidence type="ECO:0000313" key="3">
    <source>
        <dbReference type="Proteomes" id="UP000242857"/>
    </source>
</evidence>
<gene>
    <name evidence="2" type="ORF">SAMN02745204_01401</name>
</gene>
<sequence>MDRLLRFVLASALLAPASHALAQDTQTGDVLLIQRIRQEPANLPARGMTAPQVEARYGAPAQRLQPVGGQKRAWPVIERWVYPQFTVYFEKNRVVDAVANKASPDELGPKPASR</sequence>
<name>A0A1M4XCS8_9GAMM</name>
<keyword evidence="3" id="KW-1185">Reference proteome</keyword>
<feature type="signal peptide" evidence="1">
    <location>
        <begin position="1"/>
        <end position="22"/>
    </location>
</feature>
<dbReference type="EMBL" id="FQUK01000020">
    <property type="protein sequence ID" value="SHE91347.1"/>
    <property type="molecule type" value="Genomic_DNA"/>
</dbReference>
<protein>
    <recommendedName>
        <fullName evidence="4">Lipoprotein</fullName>
    </recommendedName>
</protein>
<evidence type="ECO:0000256" key="1">
    <source>
        <dbReference type="SAM" id="SignalP"/>
    </source>
</evidence>